<keyword evidence="2" id="KW-1185">Reference proteome</keyword>
<dbReference type="EMBL" id="JAUIRO010000008">
    <property type="protein sequence ID" value="KAK0703348.1"/>
    <property type="molecule type" value="Genomic_DNA"/>
</dbReference>
<reference evidence="1" key="1">
    <citation type="submission" date="2023-06" db="EMBL/GenBank/DDBJ databases">
        <title>Genome-scale phylogeny and comparative genomics of the fungal order Sordariales.</title>
        <authorList>
            <consortium name="Lawrence Berkeley National Laboratory"/>
            <person name="Hensen N."/>
            <person name="Bonometti L."/>
            <person name="Westerberg I."/>
            <person name="Brannstrom I.O."/>
            <person name="Guillou S."/>
            <person name="Cros-Aarteil S."/>
            <person name="Calhoun S."/>
            <person name="Haridas S."/>
            <person name="Kuo A."/>
            <person name="Mondo S."/>
            <person name="Pangilinan J."/>
            <person name="Riley R."/>
            <person name="LaButti K."/>
            <person name="Andreopoulos B."/>
            <person name="Lipzen A."/>
            <person name="Chen C."/>
            <person name="Yanf M."/>
            <person name="Daum C."/>
            <person name="Ng V."/>
            <person name="Clum A."/>
            <person name="Steindorff A."/>
            <person name="Ohm R."/>
            <person name="Martin F."/>
            <person name="Silar P."/>
            <person name="Natvig D."/>
            <person name="Lalanne C."/>
            <person name="Gautier V."/>
            <person name="Ament-velasquez S.L."/>
            <person name="Kruys A."/>
            <person name="Hutchinson M.I."/>
            <person name="Powell A.J."/>
            <person name="Barry K."/>
            <person name="Miller A.N."/>
            <person name="Grigoriev I.V."/>
            <person name="Debuchy R."/>
            <person name="Gladieux P."/>
            <person name="Thoren M.H."/>
            <person name="Johannesson H."/>
        </authorList>
    </citation>
    <scope>NUCLEOTIDE SEQUENCE</scope>
    <source>
        <strain evidence="1">SMH2392-1A</strain>
    </source>
</reference>
<accession>A0AA39ZTH6</accession>
<sequence length="177" mass="18939">MAEPTSNDAIAVAHKKSHLLRSRDLLSRDLLSRKPTNPCLSFSPRTLGTDGNLAQAVCQAAYNGAVLVYARNHALAGARAKALEGTRDHAAAAAALVAAIDRAAGETAVLTCATDGTVVEALLAYPNRGRELLRNAQDYARRKSYELAGLLGVNVDWPPNSQLRSILTLVPEREKQK</sequence>
<proteinExistence type="predicted"/>
<dbReference type="GeneID" id="85329446"/>
<organism evidence="1 2">
    <name type="scientific">Lasiosphaeria miniovina</name>
    <dbReference type="NCBI Taxonomy" id="1954250"/>
    <lineage>
        <taxon>Eukaryota</taxon>
        <taxon>Fungi</taxon>
        <taxon>Dikarya</taxon>
        <taxon>Ascomycota</taxon>
        <taxon>Pezizomycotina</taxon>
        <taxon>Sordariomycetes</taxon>
        <taxon>Sordariomycetidae</taxon>
        <taxon>Sordariales</taxon>
        <taxon>Lasiosphaeriaceae</taxon>
        <taxon>Lasiosphaeria</taxon>
    </lineage>
</organism>
<dbReference type="AlphaFoldDB" id="A0AA39ZTH6"/>
<evidence type="ECO:0000313" key="1">
    <source>
        <dbReference type="EMBL" id="KAK0703348.1"/>
    </source>
</evidence>
<dbReference type="Proteomes" id="UP001172101">
    <property type="component" value="Unassembled WGS sequence"/>
</dbReference>
<gene>
    <name evidence="1" type="ORF">B0T26DRAFT_756907</name>
</gene>
<evidence type="ECO:0000313" key="2">
    <source>
        <dbReference type="Proteomes" id="UP001172101"/>
    </source>
</evidence>
<name>A0AA39ZTH6_9PEZI</name>
<comment type="caution">
    <text evidence="1">The sequence shown here is derived from an EMBL/GenBank/DDBJ whole genome shotgun (WGS) entry which is preliminary data.</text>
</comment>
<protein>
    <submittedName>
        <fullName evidence="1">Uncharacterized protein</fullName>
    </submittedName>
</protein>
<dbReference type="RefSeq" id="XP_060290207.1">
    <property type="nucleotide sequence ID" value="XM_060446176.1"/>
</dbReference>